<dbReference type="InterPro" id="IPR011249">
    <property type="entry name" value="Metalloenz_LuxS/M16"/>
</dbReference>
<evidence type="ECO:0000256" key="6">
    <source>
        <dbReference type="SAM" id="SignalP"/>
    </source>
</evidence>
<dbReference type="Proteomes" id="UP001521137">
    <property type="component" value="Unassembled WGS sequence"/>
</dbReference>
<dbReference type="InterPro" id="IPR011765">
    <property type="entry name" value="Pept_M16_N"/>
</dbReference>
<feature type="signal peptide" evidence="6">
    <location>
        <begin position="1"/>
        <end position="25"/>
    </location>
</feature>
<feature type="domain" description="Peptidase M16 C-terminal" evidence="8">
    <location>
        <begin position="709"/>
        <end position="883"/>
    </location>
</feature>
<evidence type="ECO:0000256" key="1">
    <source>
        <dbReference type="ARBA" id="ARBA00007261"/>
    </source>
</evidence>
<keyword evidence="6" id="KW-0732">Signal</keyword>
<name>A0ABS9D330_9ALTE</name>
<accession>A0ABS9D330</accession>
<dbReference type="PANTHER" id="PTHR43690:SF34">
    <property type="entry name" value="ZINC PROTEASE PQQL-LIKE"/>
    <property type="match status" value="1"/>
</dbReference>
<evidence type="ECO:0000256" key="2">
    <source>
        <dbReference type="ARBA" id="ARBA00022670"/>
    </source>
</evidence>
<reference evidence="9 10" key="1">
    <citation type="submission" date="2022-01" db="EMBL/GenBank/DDBJ databases">
        <title>Paraglaciecola sp. G1-23.</title>
        <authorList>
            <person name="Jin M.S."/>
            <person name="Han D.M."/>
            <person name="Kim H.M."/>
            <person name="Jeon C.O."/>
        </authorList>
    </citation>
    <scope>NUCLEOTIDE SEQUENCE [LARGE SCALE GENOMIC DNA]</scope>
    <source>
        <strain evidence="9 10">G1-23</strain>
    </source>
</reference>
<comment type="similarity">
    <text evidence="1">Belongs to the peptidase M16 family.</text>
</comment>
<keyword evidence="4" id="KW-0862">Zinc</keyword>
<organism evidence="9 10">
    <name type="scientific">Paraglaciecola algarum</name>
    <dbReference type="NCBI Taxonomy" id="3050085"/>
    <lineage>
        <taxon>Bacteria</taxon>
        <taxon>Pseudomonadati</taxon>
        <taxon>Pseudomonadota</taxon>
        <taxon>Gammaproteobacteria</taxon>
        <taxon>Alteromonadales</taxon>
        <taxon>Alteromonadaceae</taxon>
        <taxon>Paraglaciecola</taxon>
    </lineage>
</organism>
<comment type="caution">
    <text evidence="9">The sequence shown here is derived from an EMBL/GenBank/DDBJ whole genome shotgun (WGS) entry which is preliminary data.</text>
</comment>
<evidence type="ECO:0000259" key="8">
    <source>
        <dbReference type="Pfam" id="PF05193"/>
    </source>
</evidence>
<gene>
    <name evidence="9" type="ORF">L0668_04405</name>
</gene>
<proteinExistence type="inferred from homology"/>
<dbReference type="EMBL" id="JAKGAS010000002">
    <property type="protein sequence ID" value="MCF2947338.1"/>
    <property type="molecule type" value="Genomic_DNA"/>
</dbReference>
<dbReference type="RefSeq" id="WP_235310868.1">
    <property type="nucleotide sequence ID" value="NZ_JAKGAS010000002.1"/>
</dbReference>
<keyword evidence="10" id="KW-1185">Reference proteome</keyword>
<dbReference type="SUPFAM" id="SSF63411">
    <property type="entry name" value="LuxS/MPP-like metallohydrolase"/>
    <property type="match status" value="4"/>
</dbReference>
<feature type="domain" description="Peptidase M16 N-terminal" evidence="7">
    <location>
        <begin position="68"/>
        <end position="194"/>
    </location>
</feature>
<evidence type="ECO:0000313" key="10">
    <source>
        <dbReference type="Proteomes" id="UP001521137"/>
    </source>
</evidence>
<protein>
    <submittedName>
        <fullName evidence="9">Insulinase family protein</fullName>
    </submittedName>
</protein>
<dbReference type="Pfam" id="PF05193">
    <property type="entry name" value="Peptidase_M16_C"/>
    <property type="match status" value="2"/>
</dbReference>
<dbReference type="InterPro" id="IPR007863">
    <property type="entry name" value="Peptidase_M16_C"/>
</dbReference>
<evidence type="ECO:0000256" key="5">
    <source>
        <dbReference type="ARBA" id="ARBA00023049"/>
    </source>
</evidence>
<sequence length="960" mass="108751">MIKKVVKPSLYLISSISIISLLFTACQSSPTSTKEVVQEETVKKPFSGALPVSPRLVKGKLDNGIEYIIQKNTKPEMRAEIRLVVNIGSLAEDENQLGFAHFAEHMAFNGTQDFEKQQIVEYVESIGMKFGAHLNAHTSFDETVYKLQIPTDDQEIIETGFHILENWAHKISFEPEEIDKERGVVIEELRARKGAGQRIFNKQLPVLYKGSRHAVRLPIGKQEILEHGKHEDLIRFYKDWYRPDLMSVLVVGDIETEHALELIEKYFSQIKPVENARTKQNYPIPDNSTPLISVETDPELTRSTVSLTIKQPLFNAQNYQDLKQQIGHSLFTGMLNNRIREAVLKPDSSLIAGGSSFSRLFSSNSTFNLGALVKPEQSKQAMSFLLAEYNRVRQNGFTATELARQKSSMLRSAEKGAKEIDKTQSKGLISRYVGHFLRQTPIMDNEQYFVAYQHFLPLISLDDINQLAAKWWSDNNRLVSISAPQKIAQSLPTEQQILALWQQSTEQKLAAYQDEKVADSLMSTTPKAGSVVDKHFDDNLAAHIWTLSNGAKVILKQTDFKEDEILFSASSEGGNSLLDTDTYLNTLLTTHIASAMGIGDLNSIQLGKYMKGKRFGISAQIDQYKQSLSGTSSVEDLPKFMQMLYLKFQRPRVDKPAFDTLISRASPYYKNRLDTPNGVFSEALRVAQYSNNPRSVKMDDKVIQSQSFEQSLDFYQERFANAGDFNFAFVGNLDLDKMEELLSTYVASLPNTDKAESWKKMPDLRTKGQLKVNVEKGLEPKATVVLNYYGSKPWSYTQNTAFNSLKSVLSTVLRERIREEKSGVYGVRVGGGFSRYDDSHSISISFTCNPERVDELVKETQLVIQEFKTQTQDKKYLENYKKQRLKSNETQIKQNGFWRGYLLASLSETQEFQTYQQALALVDEMTEAKLQVAANNFLNEQDTLIATLLPEELAAVELED</sequence>
<dbReference type="PANTHER" id="PTHR43690">
    <property type="entry name" value="NARDILYSIN"/>
    <property type="match status" value="1"/>
</dbReference>
<dbReference type="PROSITE" id="PS51257">
    <property type="entry name" value="PROKAR_LIPOPROTEIN"/>
    <property type="match status" value="1"/>
</dbReference>
<keyword evidence="5" id="KW-0482">Metalloprotease</keyword>
<keyword evidence="3" id="KW-0378">Hydrolase</keyword>
<evidence type="ECO:0000256" key="3">
    <source>
        <dbReference type="ARBA" id="ARBA00022801"/>
    </source>
</evidence>
<dbReference type="Pfam" id="PF00675">
    <property type="entry name" value="Peptidase_M16"/>
    <property type="match status" value="1"/>
</dbReference>
<keyword evidence="2" id="KW-0645">Protease</keyword>
<evidence type="ECO:0000313" key="9">
    <source>
        <dbReference type="EMBL" id="MCF2947338.1"/>
    </source>
</evidence>
<dbReference type="InterPro" id="IPR050626">
    <property type="entry name" value="Peptidase_M16"/>
</dbReference>
<feature type="domain" description="Peptidase M16 C-terminal" evidence="8">
    <location>
        <begin position="230"/>
        <end position="408"/>
    </location>
</feature>
<dbReference type="Gene3D" id="3.30.830.10">
    <property type="entry name" value="Metalloenzyme, LuxS/M16 peptidase-like"/>
    <property type="match status" value="4"/>
</dbReference>
<feature type="chain" id="PRO_5046309221" evidence="6">
    <location>
        <begin position="26"/>
        <end position="960"/>
    </location>
</feature>
<evidence type="ECO:0000256" key="4">
    <source>
        <dbReference type="ARBA" id="ARBA00022833"/>
    </source>
</evidence>
<evidence type="ECO:0000259" key="7">
    <source>
        <dbReference type="Pfam" id="PF00675"/>
    </source>
</evidence>